<sequence length="195" mass="22515">MFTDPIIPLTIVTVLAWSAIIVWKLQRRQPAYGVNRTAQRGPAPWARRFRAAPQWEDDSWEWDEDARGRDFRDEDLRDEVPPGRGGRRPYDERPAYDDRPRRPFPGVERADHAEVEINPGKCMRFAFCEQEAPEVFKLVGDRIDYKPSVPAEHVASADMAAKICPARAIKIKMPGTKPYLPQPPVDDDERRPVRR</sequence>
<gene>
    <name evidence="3" type="ORF">Pfl04_50320</name>
</gene>
<accession>A0A8J3LNZ9</accession>
<feature type="compositionally biased region" description="Basic and acidic residues" evidence="1">
    <location>
        <begin position="72"/>
        <end position="81"/>
    </location>
</feature>
<evidence type="ECO:0000256" key="1">
    <source>
        <dbReference type="SAM" id="MobiDB-lite"/>
    </source>
</evidence>
<dbReference type="Proteomes" id="UP000653674">
    <property type="component" value="Unassembled WGS sequence"/>
</dbReference>
<comment type="caution">
    <text evidence="3">The sequence shown here is derived from an EMBL/GenBank/DDBJ whole genome shotgun (WGS) entry which is preliminary data.</text>
</comment>
<dbReference type="SUPFAM" id="SSF54862">
    <property type="entry name" value="4Fe-4S ferredoxins"/>
    <property type="match status" value="1"/>
</dbReference>
<name>A0A8J3LNZ9_9ACTN</name>
<reference evidence="3" key="1">
    <citation type="submission" date="2021-01" db="EMBL/GenBank/DDBJ databases">
        <title>Whole genome shotgun sequence of Planosporangium flavigriseum NBRC 105377.</title>
        <authorList>
            <person name="Komaki H."/>
            <person name="Tamura T."/>
        </authorList>
    </citation>
    <scope>NUCLEOTIDE SEQUENCE</scope>
    <source>
        <strain evidence="3">NBRC 105377</strain>
    </source>
</reference>
<dbReference type="RefSeq" id="WP_168080118.1">
    <property type="nucleotide sequence ID" value="NZ_BAAAQJ010000038.1"/>
</dbReference>
<feature type="compositionally biased region" description="Basic and acidic residues" evidence="1">
    <location>
        <begin position="88"/>
        <end position="101"/>
    </location>
</feature>
<keyword evidence="2" id="KW-1133">Transmembrane helix</keyword>
<keyword evidence="2" id="KW-0812">Transmembrane</keyword>
<evidence type="ECO:0008006" key="5">
    <source>
        <dbReference type="Google" id="ProtNLM"/>
    </source>
</evidence>
<evidence type="ECO:0000313" key="4">
    <source>
        <dbReference type="Proteomes" id="UP000653674"/>
    </source>
</evidence>
<proteinExistence type="predicted"/>
<dbReference type="Gene3D" id="3.30.70.20">
    <property type="match status" value="1"/>
</dbReference>
<protein>
    <recommendedName>
        <fullName evidence="5">Ferredoxin</fullName>
    </recommendedName>
</protein>
<dbReference type="EMBL" id="BONU01000065">
    <property type="protein sequence ID" value="GIG76628.1"/>
    <property type="molecule type" value="Genomic_DNA"/>
</dbReference>
<keyword evidence="2" id="KW-0472">Membrane</keyword>
<evidence type="ECO:0000256" key="2">
    <source>
        <dbReference type="SAM" id="Phobius"/>
    </source>
</evidence>
<organism evidence="3 4">
    <name type="scientific">Planosporangium flavigriseum</name>
    <dbReference type="NCBI Taxonomy" id="373681"/>
    <lineage>
        <taxon>Bacteria</taxon>
        <taxon>Bacillati</taxon>
        <taxon>Actinomycetota</taxon>
        <taxon>Actinomycetes</taxon>
        <taxon>Micromonosporales</taxon>
        <taxon>Micromonosporaceae</taxon>
        <taxon>Planosporangium</taxon>
    </lineage>
</organism>
<feature type="region of interest" description="Disordered" evidence="1">
    <location>
        <begin position="72"/>
        <end position="106"/>
    </location>
</feature>
<dbReference type="Pfam" id="PF13459">
    <property type="entry name" value="Fer4_15"/>
    <property type="match status" value="1"/>
</dbReference>
<evidence type="ECO:0000313" key="3">
    <source>
        <dbReference type="EMBL" id="GIG76628.1"/>
    </source>
</evidence>
<feature type="region of interest" description="Disordered" evidence="1">
    <location>
        <begin position="174"/>
        <end position="195"/>
    </location>
</feature>
<dbReference type="AlphaFoldDB" id="A0A8J3LNZ9"/>
<feature type="transmembrane region" description="Helical" evidence="2">
    <location>
        <begin position="6"/>
        <end position="23"/>
    </location>
</feature>
<keyword evidence="4" id="KW-1185">Reference proteome</keyword>